<dbReference type="Proteomes" id="UP000501802">
    <property type="component" value="Chromosome"/>
</dbReference>
<organism evidence="2 3">
    <name type="scientific">Spirosoma aureum</name>
    <dbReference type="NCBI Taxonomy" id="2692134"/>
    <lineage>
        <taxon>Bacteria</taxon>
        <taxon>Pseudomonadati</taxon>
        <taxon>Bacteroidota</taxon>
        <taxon>Cytophagia</taxon>
        <taxon>Cytophagales</taxon>
        <taxon>Cytophagaceae</taxon>
        <taxon>Spirosoma</taxon>
    </lineage>
</organism>
<dbReference type="AlphaFoldDB" id="A0A6G9AT80"/>
<evidence type="ECO:0000259" key="1">
    <source>
        <dbReference type="Pfam" id="PF01272"/>
    </source>
</evidence>
<dbReference type="RefSeq" id="WP_167213752.1">
    <property type="nucleotide sequence ID" value="NZ_CP050063.1"/>
</dbReference>
<dbReference type="GO" id="GO:0006354">
    <property type="term" value="P:DNA-templated transcription elongation"/>
    <property type="evidence" value="ECO:0007669"/>
    <property type="project" value="TreeGrafter"/>
</dbReference>
<dbReference type="PANTHER" id="PTHR30437:SF4">
    <property type="entry name" value="TRANSCRIPTION ELONGATION FACTOR GREA"/>
    <property type="match status" value="1"/>
</dbReference>
<gene>
    <name evidence="2" type="ORF">G8759_24040</name>
</gene>
<dbReference type="Pfam" id="PF01272">
    <property type="entry name" value="GreA_GreB"/>
    <property type="match status" value="1"/>
</dbReference>
<dbReference type="GO" id="GO:0032784">
    <property type="term" value="P:regulation of DNA-templated transcription elongation"/>
    <property type="evidence" value="ECO:0007669"/>
    <property type="project" value="InterPro"/>
</dbReference>
<dbReference type="PIRSF" id="PIRSF006092">
    <property type="entry name" value="GreA_GreB"/>
    <property type="match status" value="1"/>
</dbReference>
<accession>A0A6G9AT80</accession>
<dbReference type="GO" id="GO:0070063">
    <property type="term" value="F:RNA polymerase binding"/>
    <property type="evidence" value="ECO:0007669"/>
    <property type="project" value="InterPro"/>
</dbReference>
<dbReference type="Gene3D" id="3.10.50.30">
    <property type="entry name" value="Transcription elongation factor, GreA/GreB, C-terminal domain"/>
    <property type="match status" value="1"/>
</dbReference>
<evidence type="ECO:0000313" key="2">
    <source>
        <dbReference type="EMBL" id="QIP15485.1"/>
    </source>
</evidence>
<proteinExistence type="predicted"/>
<protein>
    <submittedName>
        <fullName evidence="2">Transcription elongation factor GreAB</fullName>
    </submittedName>
</protein>
<dbReference type="InterPro" id="IPR023459">
    <property type="entry name" value="Tscrpt_elong_fac_GreA/B_fam"/>
</dbReference>
<dbReference type="GO" id="GO:0003677">
    <property type="term" value="F:DNA binding"/>
    <property type="evidence" value="ECO:0007669"/>
    <property type="project" value="InterPro"/>
</dbReference>
<dbReference type="InterPro" id="IPR036953">
    <property type="entry name" value="GreA/GreB_C_sf"/>
</dbReference>
<dbReference type="SUPFAM" id="SSF54534">
    <property type="entry name" value="FKBP-like"/>
    <property type="match status" value="1"/>
</dbReference>
<keyword evidence="2" id="KW-0648">Protein biosynthesis</keyword>
<dbReference type="KEGG" id="spib:G8759_24040"/>
<evidence type="ECO:0000313" key="3">
    <source>
        <dbReference type="Proteomes" id="UP000501802"/>
    </source>
</evidence>
<reference evidence="2 3" key="1">
    <citation type="submission" date="2020-03" db="EMBL/GenBank/DDBJ databases">
        <authorList>
            <person name="Kim M.K."/>
        </authorList>
    </citation>
    <scope>NUCLEOTIDE SEQUENCE [LARGE SCALE GENOMIC DNA]</scope>
    <source>
        <strain evidence="2 3">BT328</strain>
    </source>
</reference>
<dbReference type="PANTHER" id="PTHR30437">
    <property type="entry name" value="TRANSCRIPTION ELONGATION FACTOR GREA"/>
    <property type="match status" value="1"/>
</dbReference>
<sequence>MSRAFLKNESAEDPVVIPARAPLPPGATNYVTLRGLALLQTELTELENERMQVQLIEREDTERARQLALINGRIANLNQRIATARVVDVRDHPRDEVRFGATVSLHNQAIEAKQANQKLTIVGVDEADASQGRIAFTAPIARALLGKRVGETIELPAKHGTNVLEITEINYEE</sequence>
<dbReference type="GO" id="GO:0003746">
    <property type="term" value="F:translation elongation factor activity"/>
    <property type="evidence" value="ECO:0007669"/>
    <property type="project" value="UniProtKB-KW"/>
</dbReference>
<feature type="domain" description="Transcription elongation factor GreA/GreB C-terminal" evidence="1">
    <location>
        <begin position="93"/>
        <end position="171"/>
    </location>
</feature>
<dbReference type="EMBL" id="CP050063">
    <property type="protein sequence ID" value="QIP15485.1"/>
    <property type="molecule type" value="Genomic_DNA"/>
</dbReference>
<dbReference type="InterPro" id="IPR001437">
    <property type="entry name" value="Tscrpt_elong_fac_GreA/B_C"/>
</dbReference>
<keyword evidence="2" id="KW-0251">Elongation factor</keyword>
<keyword evidence="3" id="KW-1185">Reference proteome</keyword>
<name>A0A6G9AT80_9BACT</name>